<keyword evidence="9" id="KW-1185">Reference proteome</keyword>
<dbReference type="GO" id="GO:0008168">
    <property type="term" value="F:methyltransferase activity"/>
    <property type="evidence" value="ECO:0007669"/>
    <property type="project" value="UniProtKB-KW"/>
</dbReference>
<dbReference type="EMBL" id="QUNR01000004">
    <property type="protein sequence ID" value="REH36813.1"/>
    <property type="molecule type" value="Genomic_DNA"/>
</dbReference>
<dbReference type="AlphaFoldDB" id="A0A3E0H180"/>
<comment type="similarity">
    <text evidence="1">Belongs to the CFA/CMAS family.</text>
</comment>
<feature type="domain" description="DUF7884" evidence="7">
    <location>
        <begin position="23"/>
        <end position="103"/>
    </location>
</feature>
<dbReference type="PANTHER" id="PTHR43667">
    <property type="entry name" value="CYCLOPROPANE-FATTY-ACYL-PHOSPHOLIPID SYNTHASE"/>
    <property type="match status" value="1"/>
</dbReference>
<dbReference type="Gene3D" id="3.40.50.150">
    <property type="entry name" value="Vaccinia Virus protein VP39"/>
    <property type="match status" value="1"/>
</dbReference>
<evidence type="ECO:0000256" key="6">
    <source>
        <dbReference type="PIRSR" id="PIRSR003085-1"/>
    </source>
</evidence>
<name>A0A3E0H180_9GAMM</name>
<dbReference type="GO" id="GO:0008610">
    <property type="term" value="P:lipid biosynthetic process"/>
    <property type="evidence" value="ECO:0007669"/>
    <property type="project" value="InterPro"/>
</dbReference>
<evidence type="ECO:0000259" key="7">
    <source>
        <dbReference type="Pfam" id="PF25371"/>
    </source>
</evidence>
<dbReference type="Pfam" id="PF02353">
    <property type="entry name" value="CMAS"/>
    <property type="match status" value="1"/>
</dbReference>
<evidence type="ECO:0000313" key="9">
    <source>
        <dbReference type="Proteomes" id="UP000256774"/>
    </source>
</evidence>
<dbReference type="SUPFAM" id="SSF53335">
    <property type="entry name" value="S-adenosyl-L-methionine-dependent methyltransferases"/>
    <property type="match status" value="1"/>
</dbReference>
<keyword evidence="5" id="KW-0443">Lipid metabolism</keyword>
<dbReference type="InterPro" id="IPR003333">
    <property type="entry name" value="CMAS"/>
</dbReference>
<protein>
    <submittedName>
        <fullName evidence="8">Cyclopropane-fatty-acyl-phospholipid synthase</fullName>
    </submittedName>
</protein>
<dbReference type="PANTHER" id="PTHR43667:SF2">
    <property type="entry name" value="FATTY ACID C-METHYL TRANSFERASE"/>
    <property type="match status" value="1"/>
</dbReference>
<feature type="active site" evidence="6">
    <location>
        <position position="385"/>
    </location>
</feature>
<evidence type="ECO:0000313" key="8">
    <source>
        <dbReference type="EMBL" id="REH36813.1"/>
    </source>
</evidence>
<dbReference type="InterPro" id="IPR029063">
    <property type="entry name" value="SAM-dependent_MTases_sf"/>
</dbReference>
<dbReference type="CDD" id="cd02440">
    <property type="entry name" value="AdoMet_MTases"/>
    <property type="match status" value="1"/>
</dbReference>
<dbReference type="OrthoDB" id="9782855at2"/>
<keyword evidence="4" id="KW-0949">S-adenosyl-L-methionine</keyword>
<dbReference type="Proteomes" id="UP000256774">
    <property type="component" value="Unassembled WGS sequence"/>
</dbReference>
<keyword evidence="3" id="KW-0808">Transferase</keyword>
<evidence type="ECO:0000256" key="2">
    <source>
        <dbReference type="ARBA" id="ARBA00022603"/>
    </source>
</evidence>
<gene>
    <name evidence="8" type="ORF">DFR26_1951</name>
</gene>
<dbReference type="RefSeq" id="WP_116208763.1">
    <property type="nucleotide sequence ID" value="NZ_QUNR01000004.1"/>
</dbReference>
<dbReference type="InterPro" id="IPR050723">
    <property type="entry name" value="CFA/CMAS"/>
</dbReference>
<dbReference type="PIRSF" id="PIRSF003085">
    <property type="entry name" value="CMAS"/>
    <property type="match status" value="1"/>
</dbReference>
<keyword evidence="2" id="KW-0489">Methyltransferase</keyword>
<reference evidence="8 9" key="1">
    <citation type="submission" date="2018-08" db="EMBL/GenBank/DDBJ databases">
        <title>Genomic Encyclopedia of Type Strains, Phase IV (KMG-IV): sequencing the most valuable type-strain genomes for metagenomic binning, comparative biology and taxonomic classification.</title>
        <authorList>
            <person name="Goeker M."/>
        </authorList>
    </citation>
    <scope>NUCLEOTIDE SEQUENCE [LARGE SCALE GENOMIC DNA]</scope>
    <source>
        <strain evidence="8 9">DSM 26022</strain>
    </source>
</reference>
<evidence type="ECO:0000256" key="1">
    <source>
        <dbReference type="ARBA" id="ARBA00010815"/>
    </source>
</evidence>
<sequence length="404" mass="45682">MNASASHSIDLSRAPAMARLLISLFDRLQVGVMTVQFPDGSRRDFGGKTPGINATLIINDWSACSQILRAGDIGLAEAYRDKKIELPDIAALLLLAMANEDALTQAFYGNFWGTLFYKIKHFLGNRNTRKGSKKNIHAHYDLGNDFYKLWLDRSMTYSSALFDGADMTLEQAQTAKYEHLLDQLNVQAGDHILEIGCGWGGFAEHAARTRGVRITGISLSQEQLKWARERVKGTDIEGLCEFRFQDYRDVKGRFDAIASIEMIEAVGQQFWPSYFGQIQRLLKPGGKAGIQAITIANERFESYATGTDFIQQYIFPGGMLLSPNAIDEQAAKASLLVESRRFFGRDYAETLRRWRDEFEVHLDTIEQQGFDQAFQRIWRFYYAYCEAGFDSGRTDVCQVILSKS</sequence>
<evidence type="ECO:0000256" key="5">
    <source>
        <dbReference type="ARBA" id="ARBA00023098"/>
    </source>
</evidence>
<dbReference type="Pfam" id="PF25371">
    <property type="entry name" value="DUF7884"/>
    <property type="match status" value="1"/>
</dbReference>
<evidence type="ECO:0000256" key="4">
    <source>
        <dbReference type="ARBA" id="ARBA00022691"/>
    </source>
</evidence>
<evidence type="ECO:0000256" key="3">
    <source>
        <dbReference type="ARBA" id="ARBA00022679"/>
    </source>
</evidence>
<dbReference type="InterPro" id="IPR057206">
    <property type="entry name" value="DUF7884"/>
</dbReference>
<dbReference type="GO" id="GO:0032259">
    <property type="term" value="P:methylation"/>
    <property type="evidence" value="ECO:0007669"/>
    <property type="project" value="UniProtKB-KW"/>
</dbReference>
<organism evidence="8 9">
    <name type="scientific">Paraperlucidibaca baekdonensis</name>
    <dbReference type="NCBI Taxonomy" id="748120"/>
    <lineage>
        <taxon>Bacteria</taxon>
        <taxon>Pseudomonadati</taxon>
        <taxon>Pseudomonadota</taxon>
        <taxon>Gammaproteobacteria</taxon>
        <taxon>Moraxellales</taxon>
        <taxon>Moraxellaceae</taxon>
        <taxon>Paraperlucidibaca</taxon>
    </lineage>
</organism>
<comment type="caution">
    <text evidence="8">The sequence shown here is derived from an EMBL/GenBank/DDBJ whole genome shotgun (WGS) entry which is preliminary data.</text>
</comment>
<proteinExistence type="inferred from homology"/>
<accession>A0A3E0H180</accession>